<dbReference type="HOGENOM" id="CLU_3330148_0_0_3"/>
<dbReference type="AlphaFoldDB" id="A0A0F6RMN2"/>
<sequence>MYVSKRKTRMIETKNFLAADGYNETIDRPLLASIANSL</sequence>
<dbReference type="PATRIC" id="fig|1641812.3.peg.3479"/>
<evidence type="ECO:0000313" key="1">
    <source>
        <dbReference type="EMBL" id="AKE65710.1"/>
    </source>
</evidence>
<name>A0A0F6RMN2_MICAE</name>
<evidence type="ECO:0000313" key="2">
    <source>
        <dbReference type="Proteomes" id="UP000034103"/>
    </source>
</evidence>
<protein>
    <submittedName>
        <fullName evidence="1">Uncharacterized protein</fullName>
    </submittedName>
</protein>
<reference evidence="1 2" key="1">
    <citation type="journal article" date="2015" name="Genome Announc.">
        <title>Complete Genome Sequence of Microcystis aeruginosa NIES-2549, a Bloom-Forming Cyanobacterium from Lake Kasumigaura, Japan.</title>
        <authorList>
            <person name="Yamaguchi H."/>
            <person name="Suzuki S."/>
            <person name="Tanabe Y."/>
            <person name="Osana Y."/>
            <person name="Shimura Y."/>
            <person name="Ishida K."/>
            <person name="Kawachi M."/>
        </authorList>
    </citation>
    <scope>NUCLEOTIDE SEQUENCE [LARGE SCALE GENOMIC DNA]</scope>
    <source>
        <strain evidence="1 2">NIES-2549</strain>
    </source>
</reference>
<accession>A0A0F6RMN2</accession>
<gene>
    <name evidence="1" type="ORF">MYAER_3372</name>
</gene>
<proteinExistence type="predicted"/>
<dbReference type="EMBL" id="CP011304">
    <property type="protein sequence ID" value="AKE65710.1"/>
    <property type="molecule type" value="Genomic_DNA"/>
</dbReference>
<organism evidence="1 2">
    <name type="scientific">Microcystis aeruginosa NIES-2549</name>
    <dbReference type="NCBI Taxonomy" id="1641812"/>
    <lineage>
        <taxon>Bacteria</taxon>
        <taxon>Bacillati</taxon>
        <taxon>Cyanobacteriota</taxon>
        <taxon>Cyanophyceae</taxon>
        <taxon>Oscillatoriophycideae</taxon>
        <taxon>Chroococcales</taxon>
        <taxon>Microcystaceae</taxon>
        <taxon>Microcystis</taxon>
    </lineage>
</organism>
<dbReference type="Proteomes" id="UP000034103">
    <property type="component" value="Chromosome"/>
</dbReference>